<keyword evidence="3" id="KW-1185">Reference proteome</keyword>
<reference evidence="2 3" key="1">
    <citation type="submission" date="2020-08" db="EMBL/GenBank/DDBJ databases">
        <title>Plant Genome Project.</title>
        <authorList>
            <person name="Zhang R.-G."/>
        </authorList>
    </citation>
    <scope>NUCLEOTIDE SEQUENCE [LARGE SCALE GENOMIC DNA]</scope>
    <source>
        <strain evidence="2">WSP0</strain>
        <tissue evidence="2">Leaf</tissue>
    </source>
</reference>
<proteinExistence type="predicted"/>
<evidence type="ECO:0000313" key="2">
    <source>
        <dbReference type="EMBL" id="KAG5544274.1"/>
    </source>
</evidence>
<feature type="region of interest" description="Disordered" evidence="1">
    <location>
        <begin position="40"/>
        <end position="94"/>
    </location>
</feature>
<evidence type="ECO:0000313" key="3">
    <source>
        <dbReference type="Proteomes" id="UP000823749"/>
    </source>
</evidence>
<accession>A0AAV6JVU8</accession>
<gene>
    <name evidence="2" type="ORF">RHGRI_016880</name>
</gene>
<protein>
    <submittedName>
        <fullName evidence="2">Uncharacterized protein</fullName>
    </submittedName>
</protein>
<sequence>MHSTEAIEGFAITTVGDTTSRGGTVVVGQDTGDIVMEERRTVEASTGGGDVSTTDEPRTEEGSIGGDTVMGEPRTAEEEHRTVKGPNGGGSAVLIDLNASMPVTPTDSVVEMEIGG</sequence>
<dbReference type="AlphaFoldDB" id="A0AAV6JVU8"/>
<organism evidence="2 3">
    <name type="scientific">Rhododendron griersonianum</name>
    <dbReference type="NCBI Taxonomy" id="479676"/>
    <lineage>
        <taxon>Eukaryota</taxon>
        <taxon>Viridiplantae</taxon>
        <taxon>Streptophyta</taxon>
        <taxon>Embryophyta</taxon>
        <taxon>Tracheophyta</taxon>
        <taxon>Spermatophyta</taxon>
        <taxon>Magnoliopsida</taxon>
        <taxon>eudicotyledons</taxon>
        <taxon>Gunneridae</taxon>
        <taxon>Pentapetalae</taxon>
        <taxon>asterids</taxon>
        <taxon>Ericales</taxon>
        <taxon>Ericaceae</taxon>
        <taxon>Ericoideae</taxon>
        <taxon>Rhodoreae</taxon>
        <taxon>Rhododendron</taxon>
    </lineage>
</organism>
<name>A0AAV6JVU8_9ERIC</name>
<dbReference type="Proteomes" id="UP000823749">
    <property type="component" value="Chromosome 6"/>
</dbReference>
<evidence type="ECO:0000256" key="1">
    <source>
        <dbReference type="SAM" id="MobiDB-lite"/>
    </source>
</evidence>
<comment type="caution">
    <text evidence="2">The sequence shown here is derived from an EMBL/GenBank/DDBJ whole genome shotgun (WGS) entry which is preliminary data.</text>
</comment>
<dbReference type="EMBL" id="JACTNZ010000006">
    <property type="protein sequence ID" value="KAG5544274.1"/>
    <property type="molecule type" value="Genomic_DNA"/>
</dbReference>